<reference evidence="2" key="1">
    <citation type="submission" date="2022-12" db="EMBL/GenBank/DDBJ databases">
        <title>Paracoccus onchidii sp. nov., isolated from a marine invertebrate from the South China Sea.</title>
        <authorList>
            <person name="Xu S."/>
            <person name="Liu Z."/>
            <person name="Xu Y."/>
        </authorList>
    </citation>
    <scope>NUCLEOTIDE SEQUENCE</scope>
    <source>
        <strain evidence="2">Z330</strain>
    </source>
</reference>
<dbReference type="RefSeq" id="WP_271889990.1">
    <property type="nucleotide sequence ID" value="NZ_JAQBIE010000021.1"/>
</dbReference>
<sequence>MIEVLLKGVGVGVAVAAPVGPIGLLCIKRTLADGKASGMASGLGASVDMPTYRSNGARNIYVANMMLWGPGFFTSSAFMMALVAEQVLKTMFATEIPIASPQLETT</sequence>
<evidence type="ECO:0000256" key="1">
    <source>
        <dbReference type="SAM" id="Phobius"/>
    </source>
</evidence>
<dbReference type="EMBL" id="JAQBIE010000021">
    <property type="protein sequence ID" value="MDB6178878.1"/>
    <property type="molecule type" value="Genomic_DNA"/>
</dbReference>
<gene>
    <name evidence="2" type="ORF">PAF17_15400</name>
</gene>
<accession>A0ABT4ZHT9</accession>
<keyword evidence="3" id="KW-1185">Reference proteome</keyword>
<feature type="transmembrane region" description="Helical" evidence="1">
    <location>
        <begin position="60"/>
        <end position="83"/>
    </location>
</feature>
<organism evidence="2 3">
    <name type="scientific">Paracoccus onchidii</name>
    <dbReference type="NCBI Taxonomy" id="3017813"/>
    <lineage>
        <taxon>Bacteria</taxon>
        <taxon>Pseudomonadati</taxon>
        <taxon>Pseudomonadota</taxon>
        <taxon>Alphaproteobacteria</taxon>
        <taxon>Rhodobacterales</taxon>
        <taxon>Paracoccaceae</taxon>
        <taxon>Paracoccus</taxon>
    </lineage>
</organism>
<keyword evidence="1" id="KW-0812">Transmembrane</keyword>
<comment type="caution">
    <text evidence="2">The sequence shown here is derived from an EMBL/GenBank/DDBJ whole genome shotgun (WGS) entry which is preliminary data.</text>
</comment>
<evidence type="ECO:0000313" key="3">
    <source>
        <dbReference type="Proteomes" id="UP001165641"/>
    </source>
</evidence>
<keyword evidence="1" id="KW-0472">Membrane</keyword>
<name>A0ABT4ZHT9_9RHOB</name>
<protein>
    <submittedName>
        <fullName evidence="2">Uncharacterized protein</fullName>
    </submittedName>
</protein>
<evidence type="ECO:0000313" key="2">
    <source>
        <dbReference type="EMBL" id="MDB6178878.1"/>
    </source>
</evidence>
<keyword evidence="1" id="KW-1133">Transmembrane helix</keyword>
<dbReference type="Proteomes" id="UP001165641">
    <property type="component" value="Unassembled WGS sequence"/>
</dbReference>
<proteinExistence type="predicted"/>